<keyword evidence="10" id="KW-1185">Reference proteome</keyword>
<keyword evidence="3" id="KW-0805">Transcription regulation</keyword>
<dbReference type="HOGENOM" id="CLU_104273_1_3_1"/>
<keyword evidence="4" id="KW-0238">DNA-binding</keyword>
<dbReference type="AlphaFoldDB" id="T1JZV0"/>
<dbReference type="InterPro" id="IPR003173">
    <property type="entry name" value="PC4_C"/>
</dbReference>
<evidence type="ECO:0000256" key="5">
    <source>
        <dbReference type="ARBA" id="ARBA00023163"/>
    </source>
</evidence>
<evidence type="ECO:0000313" key="10">
    <source>
        <dbReference type="Proteomes" id="UP000015104"/>
    </source>
</evidence>
<dbReference type="Proteomes" id="UP000015104">
    <property type="component" value="Unassembled WGS sequence"/>
</dbReference>
<keyword evidence="5" id="KW-0804">Transcription</keyword>
<evidence type="ECO:0000256" key="7">
    <source>
        <dbReference type="SAM" id="MobiDB-lite"/>
    </source>
</evidence>
<reference evidence="10" key="1">
    <citation type="submission" date="2011-08" db="EMBL/GenBank/DDBJ databases">
        <authorList>
            <person name="Rombauts S."/>
        </authorList>
    </citation>
    <scope>NUCLEOTIDE SEQUENCE</scope>
    <source>
        <strain evidence="10">London</strain>
    </source>
</reference>
<evidence type="ECO:0000313" key="9">
    <source>
        <dbReference type="EnsemblMetazoa" id="tetur03g05330.1"/>
    </source>
</evidence>
<reference evidence="9" key="2">
    <citation type="submission" date="2015-06" db="UniProtKB">
        <authorList>
            <consortium name="EnsemblMetazoa"/>
        </authorList>
    </citation>
    <scope>IDENTIFICATION</scope>
</reference>
<evidence type="ECO:0000256" key="2">
    <source>
        <dbReference type="ARBA" id="ARBA00009001"/>
    </source>
</evidence>
<proteinExistence type="inferred from homology"/>
<dbReference type="OMA" id="DQWKELR"/>
<dbReference type="OrthoDB" id="2505440at2759"/>
<dbReference type="Pfam" id="PF02229">
    <property type="entry name" value="PC4"/>
    <property type="match status" value="1"/>
</dbReference>
<dbReference type="STRING" id="32264.T1JZV0"/>
<comment type="similarity">
    <text evidence="2">Belongs to the transcriptional coactivator PC4 family.</text>
</comment>
<evidence type="ECO:0000256" key="1">
    <source>
        <dbReference type="ARBA" id="ARBA00004123"/>
    </source>
</evidence>
<dbReference type="KEGG" id="tut:107371988"/>
<dbReference type="GO" id="GO:0005634">
    <property type="term" value="C:nucleus"/>
    <property type="evidence" value="ECO:0007669"/>
    <property type="project" value="UniProtKB-SubCell"/>
</dbReference>
<dbReference type="Gene3D" id="2.30.31.10">
    <property type="entry name" value="Transcriptional Coactivator Pc4, Chain A"/>
    <property type="match status" value="1"/>
</dbReference>
<dbReference type="eggNOG" id="KOG2712">
    <property type="taxonomic scope" value="Eukaryota"/>
</dbReference>
<dbReference type="PANTHER" id="PTHR13215">
    <property type="entry name" value="RNA POLYMERASE II TRANSCRIPTIONAL COACTIVATOR"/>
    <property type="match status" value="1"/>
</dbReference>
<dbReference type="InterPro" id="IPR045125">
    <property type="entry name" value="Sub1/Tcp4-like"/>
</dbReference>
<comment type="subcellular location">
    <subcellularLocation>
        <location evidence="1">Nucleus</location>
    </subcellularLocation>
</comment>
<accession>T1JZV0</accession>
<gene>
    <name evidence="9" type="primary">107371988</name>
</gene>
<feature type="region of interest" description="Disordered" evidence="7">
    <location>
        <begin position="1"/>
        <end position="25"/>
    </location>
</feature>
<sequence length="97" mass="10750">MPKTPSKGSKSSDSGDAGGSDDKFKLSNNRFISISSFRGRLKVDIREYYVNDEGKRLPGKKGISLSLDEWKKLKDYVDDIDGALKKLDSDASESDDE</sequence>
<keyword evidence="6" id="KW-0539">Nucleus</keyword>
<evidence type="ECO:0000256" key="6">
    <source>
        <dbReference type="ARBA" id="ARBA00023242"/>
    </source>
</evidence>
<feature type="domain" description="Transcriptional coactivator p15 (PC4) C-terminal" evidence="8">
    <location>
        <begin position="24"/>
        <end position="75"/>
    </location>
</feature>
<protein>
    <recommendedName>
        <fullName evidence="8">Transcriptional coactivator p15 (PC4) C-terminal domain-containing protein</fullName>
    </recommendedName>
</protein>
<dbReference type="SUPFAM" id="SSF54447">
    <property type="entry name" value="ssDNA-binding transcriptional regulator domain"/>
    <property type="match status" value="1"/>
</dbReference>
<evidence type="ECO:0000256" key="4">
    <source>
        <dbReference type="ARBA" id="ARBA00023125"/>
    </source>
</evidence>
<feature type="compositionally biased region" description="Low complexity" evidence="7">
    <location>
        <begin position="1"/>
        <end position="15"/>
    </location>
</feature>
<organism evidence="9 10">
    <name type="scientific">Tetranychus urticae</name>
    <name type="common">Two-spotted spider mite</name>
    <dbReference type="NCBI Taxonomy" id="32264"/>
    <lineage>
        <taxon>Eukaryota</taxon>
        <taxon>Metazoa</taxon>
        <taxon>Ecdysozoa</taxon>
        <taxon>Arthropoda</taxon>
        <taxon>Chelicerata</taxon>
        <taxon>Arachnida</taxon>
        <taxon>Acari</taxon>
        <taxon>Acariformes</taxon>
        <taxon>Trombidiformes</taxon>
        <taxon>Prostigmata</taxon>
        <taxon>Eleutherengona</taxon>
        <taxon>Raphignathae</taxon>
        <taxon>Tetranychoidea</taxon>
        <taxon>Tetranychidae</taxon>
        <taxon>Tetranychus</taxon>
    </lineage>
</organism>
<dbReference type="GO" id="GO:0060261">
    <property type="term" value="P:positive regulation of transcription initiation by RNA polymerase II"/>
    <property type="evidence" value="ECO:0007669"/>
    <property type="project" value="InterPro"/>
</dbReference>
<dbReference type="GO" id="GO:0003677">
    <property type="term" value="F:DNA binding"/>
    <property type="evidence" value="ECO:0007669"/>
    <property type="project" value="UniProtKB-KW"/>
</dbReference>
<dbReference type="EnsemblMetazoa" id="tetur03g05330.1">
    <property type="protein sequence ID" value="tetur03g05330.1"/>
    <property type="gene ID" value="tetur03g05330"/>
</dbReference>
<dbReference type="InterPro" id="IPR009044">
    <property type="entry name" value="ssDNA-bd_transcriptional_reg"/>
</dbReference>
<dbReference type="GO" id="GO:0003713">
    <property type="term" value="F:transcription coactivator activity"/>
    <property type="evidence" value="ECO:0007669"/>
    <property type="project" value="InterPro"/>
</dbReference>
<name>T1JZV0_TETUR</name>
<evidence type="ECO:0000256" key="3">
    <source>
        <dbReference type="ARBA" id="ARBA00023015"/>
    </source>
</evidence>
<evidence type="ECO:0000259" key="8">
    <source>
        <dbReference type="Pfam" id="PF02229"/>
    </source>
</evidence>
<dbReference type="EMBL" id="CAEY01001126">
    <property type="status" value="NOT_ANNOTATED_CDS"/>
    <property type="molecule type" value="Genomic_DNA"/>
</dbReference>